<dbReference type="OrthoDB" id="6147936at2759"/>
<evidence type="ECO:0000256" key="3">
    <source>
        <dbReference type="ARBA" id="ARBA00022723"/>
    </source>
</evidence>
<dbReference type="EMBL" id="CAJPWZ010003042">
    <property type="protein sequence ID" value="CAG2250166.1"/>
    <property type="molecule type" value="Genomic_DNA"/>
</dbReference>
<evidence type="ECO:0000256" key="2">
    <source>
        <dbReference type="ARBA" id="ARBA00022490"/>
    </source>
</evidence>
<dbReference type="EC" id="2.3.2.27" evidence="8"/>
<keyword evidence="3" id="KW-0479">Metal-binding</keyword>
<dbReference type="GO" id="GO:0002376">
    <property type="term" value="P:immune system process"/>
    <property type="evidence" value="ECO:0007669"/>
    <property type="project" value="UniProtKB-KW"/>
</dbReference>
<dbReference type="AlphaFoldDB" id="A0A8S3V5P8"/>
<gene>
    <name evidence="8" type="ORF">MEDL_61879</name>
</gene>
<name>A0A8S3V5P8_MYTED</name>
<accession>A0A8S3V5P8</accession>
<evidence type="ECO:0000256" key="4">
    <source>
        <dbReference type="ARBA" id="ARBA00022771"/>
    </source>
</evidence>
<evidence type="ECO:0000313" key="9">
    <source>
        <dbReference type="Proteomes" id="UP000683360"/>
    </source>
</evidence>
<evidence type="ECO:0000256" key="5">
    <source>
        <dbReference type="ARBA" id="ARBA00022833"/>
    </source>
</evidence>
<keyword evidence="9" id="KW-1185">Reference proteome</keyword>
<dbReference type="InterPro" id="IPR046439">
    <property type="entry name" value="ZF_RZ_dom"/>
</dbReference>
<dbReference type="PANTHER" id="PTHR22605">
    <property type="entry name" value="RZ-TYPE DOMAIN-CONTAINING PROTEIN"/>
    <property type="match status" value="1"/>
</dbReference>
<keyword evidence="6" id="KW-0391">Immunity</keyword>
<keyword evidence="5" id="KW-0862">Zinc</keyword>
<evidence type="ECO:0000313" key="8">
    <source>
        <dbReference type="EMBL" id="CAG2250166.1"/>
    </source>
</evidence>
<dbReference type="GO" id="GO:0008270">
    <property type="term" value="F:zinc ion binding"/>
    <property type="evidence" value="ECO:0007669"/>
    <property type="project" value="UniProtKB-KW"/>
</dbReference>
<dbReference type="InterPro" id="IPR031248">
    <property type="entry name" value="RNF213"/>
</dbReference>
<dbReference type="GO" id="GO:0016887">
    <property type="term" value="F:ATP hydrolysis activity"/>
    <property type="evidence" value="ECO:0007669"/>
    <property type="project" value="InterPro"/>
</dbReference>
<evidence type="ECO:0000256" key="6">
    <source>
        <dbReference type="ARBA" id="ARBA00022859"/>
    </source>
</evidence>
<sequence>MPRGCKQCGRAWTADKCRECGAMIGGQNHRLNADNINDTGEDRTQKGHILGSAITLKPVDALYRKLSKASVAILRLLTHMSMYLGTNTNIQAICQTIKPAINQIDVYEYLLQHINLDLTSVQTILGINRDDAVLFLHFLLVKIMNTLKGCKTKLSSCNQMLLDDQRLGTDILMQILYETDKYPQRKDIQNFQEIPAMWRYRELITIKHLMQNLEGTERTMPVPVLRLFLQEDYHLRAIRFIPSIIRLQRMLIQKYNRKLDRTEIAALTIRDVKREMKEDGRNEEFEQLLNDFKMAWACVKDLLKNWGRVDSLPIVHVKDISSAHLISYHPDKDLLPMVFANCNYSFEIETITYRSESTNAVVFLELCEKVKQERLNPAVRSQICGELHMRNLPELCDSLDNLDVTISFLKSVGSNPSMSLNDFMENTLKIDKPFISTKKAFEGVPDSFKTDLTMEQEHEIEEMLARSPAEQINTLLELIFECIVFKIDVPQNINDEDYIDISQISFRDQLIGYIDTSPFEEDLQIDDSLMVVIGQMPSDMDDQLRILTAQSVDFWQVVNRLVSTLATNIHKDDEFIVIFEQKKILLIITDAKENSTLKLLNIEDTIIGKTDNIWFYLGVGPFAVKPCNIKSKLACGTYTIQQDKAKFSRQSVSPTCQLCMHEAEDCQHFIIKCKVLEEIRSLFIIKF</sequence>
<protein>
    <submittedName>
        <fullName evidence="8">RNF213</fullName>
        <ecNumber evidence="8">2.3.2.27</ecNumber>
    </submittedName>
</protein>
<dbReference type="GO" id="GO:0005737">
    <property type="term" value="C:cytoplasm"/>
    <property type="evidence" value="ECO:0007669"/>
    <property type="project" value="UniProtKB-SubCell"/>
</dbReference>
<dbReference type="Pfam" id="PF20173">
    <property type="entry name" value="ZnF_RZ-type"/>
    <property type="match status" value="1"/>
</dbReference>
<comment type="caution">
    <text evidence="8">The sequence shown here is derived from an EMBL/GenBank/DDBJ whole genome shotgun (WGS) entry which is preliminary data.</text>
</comment>
<keyword evidence="2" id="KW-0963">Cytoplasm</keyword>
<organism evidence="8 9">
    <name type="scientific">Mytilus edulis</name>
    <name type="common">Blue mussel</name>
    <dbReference type="NCBI Taxonomy" id="6550"/>
    <lineage>
        <taxon>Eukaryota</taxon>
        <taxon>Metazoa</taxon>
        <taxon>Spiralia</taxon>
        <taxon>Lophotrochozoa</taxon>
        <taxon>Mollusca</taxon>
        <taxon>Bivalvia</taxon>
        <taxon>Autobranchia</taxon>
        <taxon>Pteriomorphia</taxon>
        <taxon>Mytilida</taxon>
        <taxon>Mytiloidea</taxon>
        <taxon>Mytilidae</taxon>
        <taxon>Mytilinae</taxon>
        <taxon>Mytilus</taxon>
    </lineage>
</organism>
<keyword evidence="8" id="KW-0808">Transferase</keyword>
<reference evidence="8" key="1">
    <citation type="submission" date="2021-03" db="EMBL/GenBank/DDBJ databases">
        <authorList>
            <person name="Bekaert M."/>
        </authorList>
    </citation>
    <scope>NUCLEOTIDE SEQUENCE</scope>
</reference>
<dbReference type="PANTHER" id="PTHR22605:SF16">
    <property type="entry name" value="E3 UBIQUITIN-PROTEIN LIGASE RNF213"/>
    <property type="match status" value="1"/>
</dbReference>
<evidence type="ECO:0000256" key="1">
    <source>
        <dbReference type="ARBA" id="ARBA00004496"/>
    </source>
</evidence>
<dbReference type="Proteomes" id="UP000683360">
    <property type="component" value="Unassembled WGS sequence"/>
</dbReference>
<evidence type="ECO:0000259" key="7">
    <source>
        <dbReference type="PROSITE" id="PS51981"/>
    </source>
</evidence>
<dbReference type="PROSITE" id="PS51981">
    <property type="entry name" value="ZF_RZ"/>
    <property type="match status" value="1"/>
</dbReference>
<proteinExistence type="predicted"/>
<comment type="subcellular location">
    <subcellularLocation>
        <location evidence="1">Cytoplasm</location>
    </subcellularLocation>
</comment>
<keyword evidence="4" id="KW-0863">Zinc-finger</keyword>
<feature type="domain" description="RZ-type" evidence="7">
    <location>
        <begin position="1"/>
        <end position="46"/>
    </location>
</feature>
<dbReference type="GO" id="GO:0061630">
    <property type="term" value="F:ubiquitin protein ligase activity"/>
    <property type="evidence" value="ECO:0007669"/>
    <property type="project" value="UniProtKB-EC"/>
</dbReference>
<keyword evidence="8" id="KW-0012">Acyltransferase</keyword>